<evidence type="ECO:0000313" key="1">
    <source>
        <dbReference type="EMBL" id="SPP92920.1"/>
    </source>
</evidence>
<gene>
    <name evidence="1" type="ORF">BRAD3257_1805</name>
</gene>
<dbReference type="AlphaFoldDB" id="A0A2U3PUU0"/>
<reference evidence="1 2" key="1">
    <citation type="submission" date="2018-03" db="EMBL/GenBank/DDBJ databases">
        <authorList>
            <person name="Gully D."/>
        </authorList>
    </citation>
    <scope>NUCLEOTIDE SEQUENCE [LARGE SCALE GENOMIC DNA]</scope>
    <source>
        <strain evidence="1">ORS3257</strain>
    </source>
</reference>
<organism evidence="1 2">
    <name type="scientific">Bradyrhizobium vignae</name>
    <dbReference type="NCBI Taxonomy" id="1549949"/>
    <lineage>
        <taxon>Bacteria</taxon>
        <taxon>Pseudomonadati</taxon>
        <taxon>Pseudomonadota</taxon>
        <taxon>Alphaproteobacteria</taxon>
        <taxon>Hyphomicrobiales</taxon>
        <taxon>Nitrobacteraceae</taxon>
        <taxon>Bradyrhizobium</taxon>
    </lineage>
</organism>
<dbReference type="EMBL" id="LS398110">
    <property type="protein sequence ID" value="SPP92920.1"/>
    <property type="molecule type" value="Genomic_DNA"/>
</dbReference>
<proteinExistence type="predicted"/>
<sequence>MIRLSREQQAAALLRQTVNIEEAPGARYFLITSIWIIDQQACRTRLVQTKILRRSRIASHHVETVASIYLAPRVWTKAQSTGSATLMS</sequence>
<name>A0A2U3PUU0_9BRAD</name>
<protein>
    <submittedName>
        <fullName evidence="1">Uncharacterized protein</fullName>
    </submittedName>
</protein>
<dbReference type="Proteomes" id="UP000246085">
    <property type="component" value="Chromosome BRAD3257"/>
</dbReference>
<evidence type="ECO:0000313" key="2">
    <source>
        <dbReference type="Proteomes" id="UP000246085"/>
    </source>
</evidence>
<accession>A0A2U3PUU0</accession>
<dbReference type="KEGG" id="bvz:BRAD3257_1805"/>